<dbReference type="InterPro" id="IPR027417">
    <property type="entry name" value="P-loop_NTPase"/>
</dbReference>
<keyword evidence="2" id="KW-0067">ATP-binding</keyword>
<protein>
    <submittedName>
        <fullName evidence="2">Putative ATP-dependent RNA helicase DDX41</fullName>
    </submittedName>
</protein>
<sequence length="100" mass="11328">MKLPVATLQGLERKGILHPTSIQIQDMITILSNQDIIGIAFTGSVKIHVCMMPVIIFVLEQEKWLPFSKHKGPYGLSIYASQELAWQTHGILQYYCCLLQ</sequence>
<dbReference type="AlphaFoldDB" id="A0A091D6N2"/>
<dbReference type="GO" id="GO:0004386">
    <property type="term" value="F:helicase activity"/>
    <property type="evidence" value="ECO:0007669"/>
    <property type="project" value="UniProtKB-KW"/>
</dbReference>
<feature type="transmembrane region" description="Helical" evidence="1">
    <location>
        <begin position="36"/>
        <end position="59"/>
    </location>
</feature>
<evidence type="ECO:0000313" key="3">
    <source>
        <dbReference type="Proteomes" id="UP000028990"/>
    </source>
</evidence>
<evidence type="ECO:0000313" key="2">
    <source>
        <dbReference type="EMBL" id="KFO27749.1"/>
    </source>
</evidence>
<dbReference type="SUPFAM" id="SSF52540">
    <property type="entry name" value="P-loop containing nucleoside triphosphate hydrolases"/>
    <property type="match status" value="1"/>
</dbReference>
<keyword evidence="1" id="KW-0472">Membrane</keyword>
<keyword evidence="1" id="KW-1133">Transmembrane helix</keyword>
<organism evidence="2 3">
    <name type="scientific">Fukomys damarensis</name>
    <name type="common">Damaraland mole rat</name>
    <name type="synonym">Cryptomys damarensis</name>
    <dbReference type="NCBI Taxonomy" id="885580"/>
    <lineage>
        <taxon>Eukaryota</taxon>
        <taxon>Metazoa</taxon>
        <taxon>Chordata</taxon>
        <taxon>Craniata</taxon>
        <taxon>Vertebrata</taxon>
        <taxon>Euteleostomi</taxon>
        <taxon>Mammalia</taxon>
        <taxon>Eutheria</taxon>
        <taxon>Euarchontoglires</taxon>
        <taxon>Glires</taxon>
        <taxon>Rodentia</taxon>
        <taxon>Hystricomorpha</taxon>
        <taxon>Bathyergidae</taxon>
        <taxon>Fukomys</taxon>
    </lineage>
</organism>
<reference evidence="2 3" key="1">
    <citation type="submission" date="2013-11" db="EMBL/GenBank/DDBJ databases">
        <title>The Damaraland mole rat (Fukomys damarensis) genome and evolution of African mole rats.</title>
        <authorList>
            <person name="Gladyshev V.N."/>
            <person name="Fang X."/>
        </authorList>
    </citation>
    <scope>NUCLEOTIDE SEQUENCE [LARGE SCALE GENOMIC DNA]</scope>
    <source>
        <tissue evidence="2">Liver</tissue>
    </source>
</reference>
<gene>
    <name evidence="2" type="ORF">H920_10868</name>
</gene>
<keyword evidence="2" id="KW-0378">Hydrolase</keyword>
<accession>A0A091D6N2</accession>
<proteinExistence type="predicted"/>
<evidence type="ECO:0000256" key="1">
    <source>
        <dbReference type="SAM" id="Phobius"/>
    </source>
</evidence>
<name>A0A091D6N2_FUKDA</name>
<keyword evidence="2" id="KW-0547">Nucleotide-binding</keyword>
<dbReference type="Gene3D" id="3.40.50.300">
    <property type="entry name" value="P-loop containing nucleotide triphosphate hydrolases"/>
    <property type="match status" value="1"/>
</dbReference>
<keyword evidence="3" id="KW-1185">Reference proteome</keyword>
<keyword evidence="1" id="KW-0812">Transmembrane</keyword>
<dbReference type="EMBL" id="KN122864">
    <property type="protein sequence ID" value="KFO27749.1"/>
    <property type="molecule type" value="Genomic_DNA"/>
</dbReference>
<dbReference type="Proteomes" id="UP000028990">
    <property type="component" value="Unassembled WGS sequence"/>
</dbReference>
<keyword evidence="2" id="KW-0347">Helicase</keyword>